<protein>
    <submittedName>
        <fullName evidence="2">Uncharacterized protein</fullName>
    </submittedName>
</protein>
<keyword evidence="1" id="KW-0472">Membrane</keyword>
<reference evidence="2" key="1">
    <citation type="submission" date="2023-08" db="EMBL/GenBank/DDBJ databases">
        <authorList>
            <person name="Nazir A."/>
        </authorList>
    </citation>
    <scope>NUCLEOTIDE SEQUENCE</scope>
</reference>
<organism evidence="2">
    <name type="scientific">Staphylococcus phage vB_VibM_10AMN12</name>
    <dbReference type="NCBI Taxonomy" id="3076785"/>
    <lineage>
        <taxon>Viruses</taxon>
        <taxon>Duplodnaviria</taxon>
        <taxon>Heunggongvirae</taxon>
        <taxon>Uroviricota</taxon>
        <taxon>Caudoviricetes</taxon>
    </lineage>
</organism>
<accession>A0AA96R2E9</accession>
<name>A0AA96R2E9_9CAUD</name>
<proteinExistence type="predicted"/>
<feature type="transmembrane region" description="Helical" evidence="1">
    <location>
        <begin position="6"/>
        <end position="28"/>
    </location>
</feature>
<keyword evidence="1" id="KW-1133">Transmembrane helix</keyword>
<keyword evidence="1" id="KW-0812">Transmembrane</keyword>
<sequence>MAWVEWLKIFVMIVTVFGALTAPFVYIWKRSERDKQDNSESIKALTDKVQKHEVDITGLDKGKVGHHEMQAAIQRLESSTNNQIQSLQNKIDSNHNQYREELTRNMSDLKDYMKDMMGRDNK</sequence>
<dbReference type="EMBL" id="OR481006">
    <property type="protein sequence ID" value="WNO47454.1"/>
    <property type="molecule type" value="Genomic_DNA"/>
</dbReference>
<evidence type="ECO:0000256" key="1">
    <source>
        <dbReference type="SAM" id="Phobius"/>
    </source>
</evidence>
<evidence type="ECO:0000313" key="2">
    <source>
        <dbReference type="EMBL" id="WNO47454.1"/>
    </source>
</evidence>